<keyword evidence="2" id="KW-1133">Transmembrane helix</keyword>
<comment type="caution">
    <text evidence="3">The sequence shown here is derived from an EMBL/GenBank/DDBJ whole genome shotgun (WGS) entry which is preliminary data.</text>
</comment>
<feature type="transmembrane region" description="Helical" evidence="2">
    <location>
        <begin position="272"/>
        <end position="288"/>
    </location>
</feature>
<evidence type="ECO:0000313" key="3">
    <source>
        <dbReference type="EMBL" id="POW16483.1"/>
    </source>
</evidence>
<feature type="compositionally biased region" description="Low complexity" evidence="1">
    <location>
        <begin position="345"/>
        <end position="356"/>
    </location>
</feature>
<gene>
    <name evidence="3" type="ORF">PSTT_01317</name>
</gene>
<name>A0A2S4W3Y0_9BASI</name>
<dbReference type="EMBL" id="PKSL01000007">
    <property type="protein sequence ID" value="POW16483.1"/>
    <property type="molecule type" value="Genomic_DNA"/>
</dbReference>
<feature type="region of interest" description="Disordered" evidence="1">
    <location>
        <begin position="330"/>
        <end position="390"/>
    </location>
</feature>
<evidence type="ECO:0000313" key="4">
    <source>
        <dbReference type="Proteomes" id="UP000239156"/>
    </source>
</evidence>
<sequence length="390" mass="43587">MFSTPTSKAGTLFDLIRSSPTTASSSYQESHENLTKSLSTLYLFDILRFGFSWIRTFAQYLQETIRHQAIRLVDDALMEQDKGACCDDSYALDCYLASLEYLLSALPMEANLDRQIGSGHRPRQTCQFDSSNQEFSCLNQEHQDSDLTSTEPPIGWWNGVWKRAGSGKARVEPNSPALVAVPSELAAQCSCGRKVLVKIPDGLLSSTPTQEHFHQPETETTRGFLTQIWAWMLAGFLWALGIINGIVIPYLVTNTIKMTVGVVVYLEKRFQIVNFLLMFIALAFIKQGDLEHLNQLFEVNNPGNHNDRRPPDDAAKPIVADNNRLANLLKSPSQPGQTFIDRGTSGSSSSKFSLTSDRTYQVNRPERRLPTWTPGTSASSTPFRTDSYCL</sequence>
<accession>A0A2S4W3Y0</accession>
<proteinExistence type="predicted"/>
<dbReference type="VEuPathDB" id="FungiDB:PSHT_05890"/>
<evidence type="ECO:0000256" key="1">
    <source>
        <dbReference type="SAM" id="MobiDB-lite"/>
    </source>
</evidence>
<keyword evidence="4" id="KW-1185">Reference proteome</keyword>
<feature type="compositionally biased region" description="Polar residues" evidence="1">
    <location>
        <begin position="373"/>
        <end position="384"/>
    </location>
</feature>
<dbReference type="VEuPathDB" id="FungiDB:PSTT_01317"/>
<evidence type="ECO:0000256" key="2">
    <source>
        <dbReference type="SAM" id="Phobius"/>
    </source>
</evidence>
<keyword evidence="2" id="KW-0472">Membrane</keyword>
<dbReference type="AlphaFoldDB" id="A0A2S4W3Y0"/>
<dbReference type="Proteomes" id="UP000239156">
    <property type="component" value="Unassembled WGS sequence"/>
</dbReference>
<organism evidence="3 4">
    <name type="scientific">Puccinia striiformis</name>
    <dbReference type="NCBI Taxonomy" id="27350"/>
    <lineage>
        <taxon>Eukaryota</taxon>
        <taxon>Fungi</taxon>
        <taxon>Dikarya</taxon>
        <taxon>Basidiomycota</taxon>
        <taxon>Pucciniomycotina</taxon>
        <taxon>Pucciniomycetes</taxon>
        <taxon>Pucciniales</taxon>
        <taxon>Pucciniaceae</taxon>
        <taxon>Puccinia</taxon>
    </lineage>
</organism>
<feature type="transmembrane region" description="Helical" evidence="2">
    <location>
        <begin position="228"/>
        <end position="252"/>
    </location>
</feature>
<reference evidence="3" key="1">
    <citation type="submission" date="2017-12" db="EMBL/GenBank/DDBJ databases">
        <title>Gene loss provides genomic basis for host adaptation in cereal stripe rust fungi.</title>
        <authorList>
            <person name="Xia C."/>
        </authorList>
    </citation>
    <scope>NUCLEOTIDE SEQUENCE [LARGE SCALE GENOMIC DNA]</scope>
    <source>
        <strain evidence="3">93-210</strain>
    </source>
</reference>
<keyword evidence="2" id="KW-0812">Transmembrane</keyword>
<protein>
    <submittedName>
        <fullName evidence="3">Uncharacterized protein</fullName>
    </submittedName>
</protein>